<accession>A0A0N0U4D6</accession>
<reference evidence="1 2" key="1">
    <citation type="submission" date="2015-07" db="EMBL/GenBank/DDBJ databases">
        <title>The genome of Melipona quadrifasciata.</title>
        <authorList>
            <person name="Pan H."/>
            <person name="Kapheim K."/>
        </authorList>
    </citation>
    <scope>NUCLEOTIDE SEQUENCE [LARGE SCALE GENOMIC DNA]</scope>
    <source>
        <strain evidence="1">0111107301</strain>
        <tissue evidence="1">Whole body</tissue>
    </source>
</reference>
<dbReference type="EMBL" id="KQ435824">
    <property type="protein sequence ID" value="KOX72052.1"/>
    <property type="molecule type" value="Genomic_DNA"/>
</dbReference>
<protein>
    <submittedName>
        <fullName evidence="1">Uncharacterized protein</fullName>
    </submittedName>
</protein>
<keyword evidence="2" id="KW-1185">Reference proteome</keyword>
<organism evidence="1 2">
    <name type="scientific">Melipona quadrifasciata</name>
    <dbReference type="NCBI Taxonomy" id="166423"/>
    <lineage>
        <taxon>Eukaryota</taxon>
        <taxon>Metazoa</taxon>
        <taxon>Ecdysozoa</taxon>
        <taxon>Arthropoda</taxon>
        <taxon>Hexapoda</taxon>
        <taxon>Insecta</taxon>
        <taxon>Pterygota</taxon>
        <taxon>Neoptera</taxon>
        <taxon>Endopterygota</taxon>
        <taxon>Hymenoptera</taxon>
        <taxon>Apocrita</taxon>
        <taxon>Aculeata</taxon>
        <taxon>Apoidea</taxon>
        <taxon>Anthophila</taxon>
        <taxon>Apidae</taxon>
        <taxon>Melipona</taxon>
    </lineage>
</organism>
<dbReference type="Proteomes" id="UP000053105">
    <property type="component" value="Unassembled WGS sequence"/>
</dbReference>
<gene>
    <name evidence="1" type="ORF">WN51_00913</name>
</gene>
<name>A0A0N0U4D6_9HYME</name>
<dbReference type="AlphaFoldDB" id="A0A0N0U4D6"/>
<proteinExistence type="predicted"/>
<sequence length="200" mass="22412">MEPPLVDMDRREVTSGVRILGGSQVSIYGGGLAVSKSARFGEEGAVTCSRLQGWFLEENCTNELGFLGAPYLFHQISVEDKDTGSNKEKNVAEGKTCSLIPDRPSGLISTPGNRLGKFHGPFVRGTRTYRCYFKDGPTRTPHIPSIRGQGSRYPTRRYCNNLEINKKVWKYMCQKVYLNIRIFDITPEYSSSSKVSTEQE</sequence>
<evidence type="ECO:0000313" key="2">
    <source>
        <dbReference type="Proteomes" id="UP000053105"/>
    </source>
</evidence>
<evidence type="ECO:0000313" key="1">
    <source>
        <dbReference type="EMBL" id="KOX72052.1"/>
    </source>
</evidence>